<dbReference type="Pfam" id="PF13537">
    <property type="entry name" value="GATase_7"/>
    <property type="match status" value="1"/>
</dbReference>
<evidence type="ECO:0000256" key="4">
    <source>
        <dbReference type="ARBA" id="ARBA00022741"/>
    </source>
</evidence>
<keyword evidence="4" id="KW-0547">Nucleotide-binding</keyword>
<dbReference type="InterPro" id="IPR017932">
    <property type="entry name" value="GATase_2_dom"/>
</dbReference>
<dbReference type="PANTHER" id="PTHR43284:SF1">
    <property type="entry name" value="ASPARAGINE SYNTHETASE"/>
    <property type="match status" value="1"/>
</dbReference>
<dbReference type="PROSITE" id="PS51278">
    <property type="entry name" value="GATASE_TYPE_2"/>
    <property type="match status" value="1"/>
</dbReference>
<accession>A0A235H6S8</accession>
<dbReference type="EC" id="6.3.5.4" evidence="3"/>
<dbReference type="CDD" id="cd01991">
    <property type="entry name" value="Asn_synthase_B_C"/>
    <property type="match status" value="1"/>
</dbReference>
<dbReference type="InterPro" id="IPR028098">
    <property type="entry name" value="Glyco_trans_4-like_N"/>
</dbReference>
<dbReference type="NCBIfam" id="TIGR01536">
    <property type="entry name" value="asn_synth_AEB"/>
    <property type="match status" value="1"/>
</dbReference>
<name>A0A235H6S8_AZOBR</name>
<evidence type="ECO:0000256" key="3">
    <source>
        <dbReference type="ARBA" id="ARBA00012737"/>
    </source>
</evidence>
<dbReference type="GO" id="GO:0006529">
    <property type="term" value="P:asparagine biosynthetic process"/>
    <property type="evidence" value="ECO:0007669"/>
    <property type="project" value="InterPro"/>
</dbReference>
<dbReference type="Gene3D" id="3.40.50.2000">
    <property type="entry name" value="Glycogen Phosphorylase B"/>
    <property type="match status" value="2"/>
</dbReference>
<organism evidence="9 10">
    <name type="scientific">Azospirillum brasilense</name>
    <dbReference type="NCBI Taxonomy" id="192"/>
    <lineage>
        <taxon>Bacteria</taxon>
        <taxon>Pseudomonadati</taxon>
        <taxon>Pseudomonadota</taxon>
        <taxon>Alphaproteobacteria</taxon>
        <taxon>Rhodospirillales</taxon>
        <taxon>Azospirillaceae</taxon>
        <taxon>Azospirillum</taxon>
    </lineage>
</organism>
<evidence type="ECO:0000256" key="7">
    <source>
        <dbReference type="ARBA" id="ARBA00048741"/>
    </source>
</evidence>
<keyword evidence="5" id="KW-0067">ATP-binding</keyword>
<geneLocation type="plasmid" evidence="9">
    <name>unnamed</name>
</geneLocation>
<evidence type="ECO:0000313" key="10">
    <source>
        <dbReference type="Proteomes" id="UP000215367"/>
    </source>
</evidence>
<dbReference type="Gene3D" id="3.40.50.720">
    <property type="entry name" value="NAD(P)-binding Rossmann-like Domain"/>
    <property type="match status" value="1"/>
</dbReference>
<sequence>MPFSEGVGYGVPPTFPSCAGAGQEAPRTKAPHPYEVQSMCGIAGALNLDGRYSAEELSDIVSAMTDSMPHRGPDDRGVWVSPDRRCALGHRRLSIIDTSSAARQPMADESGAVITYNGELYNHLELRANLSRAGTTFRTRSDTEVFLAGLAQHGTGWFPKVDAMFALGFFDPHRNSLILARDAFGEKPLYYTVQNGLFAFASELQALTRIPGFSPVVDDESIALYLSFQYIPAPRTIYRSCRKLPPGCYLEAGEAGIGEPVRYYRFITGSAVEATASLDEQADALEEVLLRSLRRRLLSDVPLGAFLSGGVDSSTAVALITRRLNRPIQTFSIGFEGTASTEHEAARAIAAHLGTEHQDQMVAPADIEEMSSFIAARLDEPNGDSSCLPTYLLSELTRRHVTVAISGDGGDEVFGGYDRYFHCEAAVARNRERIADGSWHAGRDYYSSRILTFDDRDLSLLCGGMPAAAAAELARLRGYIDMDRRPLVNVLRELDAANYLPGAVLAKVDRMSMQHSLEVRTPYLSVDVAEFGARLSASQISAGFSGKLVLKRLASRYLPADWMERPKMGFGLPMTSWAEESLRARTLALLSEPDARLTQWLPPEAVRSFFEQREQAISVYQLWSLRILEHWLRSHPAIPATGFERPSAGHGSATAPVALAPAGKDLEKDLEPVYDAILSGRMKVVGWGAIATLPCYVAQSPFPIDYIVDSDPSKWGTSICGIPIRPPQALSGEKPDAVIVVVFPFYSPPTVRQILTQLEGHGRFRAIPPFRAELDGAVVRTVVARLAREAGEGGAPPLLQRALSVLDDSWSEDTPALIRSVRARLSAERAPAVSRRVRLVIGSLQAGGAERQICYLAVGLKRQGWDVALLAFAATQPGAEHYAAMLEHEGVPLEVLPSARDHFAEMQTDDRMLEEFRISEPLLKRLPSYLIHWTLVACRRFVADRPELVICYLDVVNLSAGLGALLAGVGHVLLSGRNLHPGHLPNHYGDDVSWMQECYRHLSRFPEVILSANSKAGARSYAEWLGLPRERVHTVPNGIPAAALMPPVEAVEAVRAALGVGTRTPLIVGVFRLAEEKRPLLFVEVIRRLHEQGVPFKAALVGDGLMADAVRAAVERSGLSERLLLLGVREDVRTVVAASDLVLHVALVEGHPNALMEAQLLGRPVVASRAEGTQEILAPVHRLRLCSTDDDGTGLAAHCRAVLDSLEETKQAAAEAAPWVANCFSIDRLVTNTLASAGLPVPA</sequence>
<dbReference type="Pfam" id="PF00733">
    <property type="entry name" value="Asn_synthase"/>
    <property type="match status" value="1"/>
</dbReference>
<evidence type="ECO:0000256" key="5">
    <source>
        <dbReference type="ARBA" id="ARBA00022840"/>
    </source>
</evidence>
<evidence type="ECO:0000256" key="1">
    <source>
        <dbReference type="ARBA" id="ARBA00005187"/>
    </source>
</evidence>
<dbReference type="InterPro" id="IPR014729">
    <property type="entry name" value="Rossmann-like_a/b/a_fold"/>
</dbReference>
<dbReference type="InterPro" id="IPR029055">
    <property type="entry name" value="Ntn_hydrolases_N"/>
</dbReference>
<comment type="pathway">
    <text evidence="1">Amino-acid biosynthesis; L-asparagine biosynthesis; L-asparagine from L-aspartate (L-Gln route): step 1/1.</text>
</comment>
<evidence type="ECO:0000313" key="9">
    <source>
        <dbReference type="EMBL" id="OYD80895.1"/>
    </source>
</evidence>
<reference evidence="9 10" key="1">
    <citation type="submission" date="2017-07" db="EMBL/GenBank/DDBJ databases">
        <title>Whole genome sequence of Azospirillum brasilense 2A1, a potential biofertilizer strain.</title>
        <authorList>
            <person name="Fontana C.A."/>
            <person name="Toffoli L.M."/>
            <person name="Salazar S.M."/>
            <person name="Puglisi E."/>
            <person name="Pedraza R."/>
            <person name="Bassi D."/>
            <person name="Cocconcelli P.S."/>
        </authorList>
    </citation>
    <scope>NUCLEOTIDE SEQUENCE [LARGE SCALE GENOMIC DNA]</scope>
    <source>
        <strain evidence="9 10">2A1</strain>
        <plasmid evidence="9">unnamed</plasmid>
    </source>
</reference>
<comment type="caution">
    <text evidence="9">The sequence shown here is derived from an EMBL/GenBank/DDBJ whole genome shotgun (WGS) entry which is preliminary data.</text>
</comment>
<dbReference type="Proteomes" id="UP000215367">
    <property type="component" value="Unassembled WGS sequence"/>
</dbReference>
<dbReference type="CDD" id="cd00712">
    <property type="entry name" value="AsnB"/>
    <property type="match status" value="1"/>
</dbReference>
<comment type="catalytic activity">
    <reaction evidence="7">
        <text>L-aspartate + L-glutamine + ATP + H2O = L-asparagine + L-glutamate + AMP + diphosphate + H(+)</text>
        <dbReference type="Rhea" id="RHEA:12228"/>
        <dbReference type="ChEBI" id="CHEBI:15377"/>
        <dbReference type="ChEBI" id="CHEBI:15378"/>
        <dbReference type="ChEBI" id="CHEBI:29985"/>
        <dbReference type="ChEBI" id="CHEBI:29991"/>
        <dbReference type="ChEBI" id="CHEBI:30616"/>
        <dbReference type="ChEBI" id="CHEBI:33019"/>
        <dbReference type="ChEBI" id="CHEBI:58048"/>
        <dbReference type="ChEBI" id="CHEBI:58359"/>
        <dbReference type="ChEBI" id="CHEBI:456215"/>
        <dbReference type="EC" id="6.3.5.4"/>
    </reaction>
</comment>
<proteinExistence type="inferred from homology"/>
<feature type="domain" description="Glutamine amidotransferase type-2" evidence="8">
    <location>
        <begin position="40"/>
        <end position="255"/>
    </location>
</feature>
<dbReference type="GO" id="GO:0004066">
    <property type="term" value="F:asparagine synthase (glutamine-hydrolyzing) activity"/>
    <property type="evidence" value="ECO:0007669"/>
    <property type="project" value="UniProtKB-EC"/>
</dbReference>
<dbReference type="Gene3D" id="3.60.20.10">
    <property type="entry name" value="Glutamine Phosphoribosylpyrophosphate, subunit 1, domain 1"/>
    <property type="match status" value="1"/>
</dbReference>
<gene>
    <name evidence="9" type="primary">asnB</name>
    <name evidence="9" type="ORF">CHT98_28725</name>
</gene>
<dbReference type="SUPFAM" id="SSF53756">
    <property type="entry name" value="UDP-Glycosyltransferase/glycogen phosphorylase"/>
    <property type="match status" value="1"/>
</dbReference>
<dbReference type="PANTHER" id="PTHR43284">
    <property type="entry name" value="ASPARAGINE SYNTHETASE (GLUTAMINE-HYDROLYZING)"/>
    <property type="match status" value="1"/>
</dbReference>
<protein>
    <recommendedName>
        <fullName evidence="3">asparagine synthase (glutamine-hydrolyzing)</fullName>
        <ecNumber evidence="3">6.3.5.4</ecNumber>
    </recommendedName>
</protein>
<dbReference type="SUPFAM" id="SSF52402">
    <property type="entry name" value="Adenine nucleotide alpha hydrolases-like"/>
    <property type="match status" value="1"/>
</dbReference>
<dbReference type="InterPro" id="IPR033738">
    <property type="entry name" value="AsnB_N"/>
</dbReference>
<dbReference type="RefSeq" id="WP_094306799.1">
    <property type="nucleotide sequence ID" value="NZ_NOWT01000042.1"/>
</dbReference>
<dbReference type="InterPro" id="IPR006426">
    <property type="entry name" value="Asn_synth_AEB"/>
</dbReference>
<dbReference type="SUPFAM" id="SSF56235">
    <property type="entry name" value="N-terminal nucleophile aminohydrolases (Ntn hydrolases)"/>
    <property type="match status" value="1"/>
</dbReference>
<dbReference type="AlphaFoldDB" id="A0A235H6S8"/>
<dbReference type="GO" id="GO:0005829">
    <property type="term" value="C:cytosol"/>
    <property type="evidence" value="ECO:0007669"/>
    <property type="project" value="TreeGrafter"/>
</dbReference>
<dbReference type="EMBL" id="NOWT01000042">
    <property type="protein sequence ID" value="OYD80895.1"/>
    <property type="molecule type" value="Genomic_DNA"/>
</dbReference>
<dbReference type="InterPro" id="IPR001962">
    <property type="entry name" value="Asn_synthase"/>
</dbReference>
<dbReference type="GO" id="GO:0005524">
    <property type="term" value="F:ATP binding"/>
    <property type="evidence" value="ECO:0007669"/>
    <property type="project" value="UniProtKB-KW"/>
</dbReference>
<keyword evidence="6" id="KW-0315">Glutamine amidotransferase</keyword>
<dbReference type="Pfam" id="PF13439">
    <property type="entry name" value="Glyco_transf_4"/>
    <property type="match status" value="1"/>
</dbReference>
<dbReference type="Gene3D" id="3.40.50.620">
    <property type="entry name" value="HUPs"/>
    <property type="match status" value="1"/>
</dbReference>
<keyword evidence="9" id="KW-0614">Plasmid</keyword>
<dbReference type="GO" id="GO:0016757">
    <property type="term" value="F:glycosyltransferase activity"/>
    <property type="evidence" value="ECO:0007669"/>
    <property type="project" value="UniProtKB-ARBA"/>
</dbReference>
<evidence type="ECO:0000256" key="6">
    <source>
        <dbReference type="ARBA" id="ARBA00022962"/>
    </source>
</evidence>
<dbReference type="Pfam" id="PF13692">
    <property type="entry name" value="Glyco_trans_1_4"/>
    <property type="match status" value="1"/>
</dbReference>
<comment type="similarity">
    <text evidence="2">Belongs to the asparagine synthetase family.</text>
</comment>
<evidence type="ECO:0000259" key="8">
    <source>
        <dbReference type="PROSITE" id="PS51278"/>
    </source>
</evidence>
<evidence type="ECO:0000256" key="2">
    <source>
        <dbReference type="ARBA" id="ARBA00005752"/>
    </source>
</evidence>
<dbReference type="InterPro" id="IPR051786">
    <property type="entry name" value="ASN_synthetase/amidase"/>
</dbReference>